<dbReference type="NCBIfam" id="TIGR03592">
    <property type="entry name" value="yidC_oxa1_cterm"/>
    <property type="match status" value="1"/>
</dbReference>
<dbReference type="EMBL" id="CP011546">
    <property type="protein sequence ID" value="AKK12114.1"/>
    <property type="molecule type" value="Genomic_DNA"/>
</dbReference>
<feature type="region of interest" description="Disordered" evidence="13">
    <location>
        <begin position="334"/>
        <end position="356"/>
    </location>
</feature>
<feature type="compositionally biased region" description="Basic and acidic residues" evidence="13">
    <location>
        <begin position="372"/>
        <end position="385"/>
    </location>
</feature>
<dbReference type="GO" id="GO:0016020">
    <property type="term" value="C:membrane"/>
    <property type="evidence" value="ECO:0007669"/>
    <property type="project" value="UniProtKB-SubCell"/>
</dbReference>
<dbReference type="PANTHER" id="PTHR12428">
    <property type="entry name" value="OXA1"/>
    <property type="match status" value="1"/>
</dbReference>
<evidence type="ECO:0000313" key="16">
    <source>
        <dbReference type="EMBL" id="AKK12114.1"/>
    </source>
</evidence>
<feature type="transmembrane region" description="Helical" evidence="14">
    <location>
        <begin position="270"/>
        <end position="292"/>
    </location>
</feature>
<keyword evidence="5 14" id="KW-1133">Transmembrane helix</keyword>
<feature type="transmembrane region" description="Helical" evidence="14">
    <location>
        <begin position="241"/>
        <end position="264"/>
    </location>
</feature>
<keyword evidence="6 14" id="KW-0472">Membrane</keyword>
<evidence type="ECO:0000256" key="11">
    <source>
        <dbReference type="ARBA" id="ARBA00033342"/>
    </source>
</evidence>
<evidence type="ECO:0000313" key="17">
    <source>
        <dbReference type="Proteomes" id="UP000035548"/>
    </source>
</evidence>
<comment type="subcellular location">
    <subcellularLocation>
        <location evidence="1 12">Membrane</location>
        <topology evidence="1 12">Multi-pass membrane protein</topology>
    </subcellularLocation>
</comment>
<comment type="similarity">
    <text evidence="2">Belongs to the OXA1/ALB3/YidC family. Type 1 subfamily.</text>
</comment>
<accession>A0A0G3HFR1</accession>
<evidence type="ECO:0000259" key="15">
    <source>
        <dbReference type="Pfam" id="PF02096"/>
    </source>
</evidence>
<evidence type="ECO:0000256" key="6">
    <source>
        <dbReference type="ARBA" id="ARBA00023136"/>
    </source>
</evidence>
<dbReference type="AlphaFoldDB" id="A0A0G3HFR1"/>
<dbReference type="PANTHER" id="PTHR12428:SF65">
    <property type="entry name" value="CYTOCHROME C OXIDASE ASSEMBLY PROTEIN COX18, MITOCHONDRIAL"/>
    <property type="match status" value="1"/>
</dbReference>
<evidence type="ECO:0000256" key="14">
    <source>
        <dbReference type="SAM" id="Phobius"/>
    </source>
</evidence>
<feature type="transmembrane region" description="Helical" evidence="14">
    <location>
        <begin position="49"/>
        <end position="71"/>
    </location>
</feature>
<reference evidence="16 17" key="1">
    <citation type="journal article" date="2015" name="Genome Announc.">
        <title>Virulence Factor Genes Detected in the Complete Genome Sequence of Corynebacterium uterequi DSM 45634, Isolated from the Uterus of a Maiden Mare.</title>
        <authorList>
            <person name="Ruckert C."/>
            <person name="Kriete M."/>
            <person name="Jaenicke S."/>
            <person name="Winkler A."/>
            <person name="Tauch A."/>
        </authorList>
    </citation>
    <scope>NUCLEOTIDE SEQUENCE [LARGE SCALE GENOMIC DNA]</scope>
    <source>
        <strain evidence="16 17">DSM 45634</strain>
    </source>
</reference>
<dbReference type="PATRIC" id="fig|1072256.5.peg.2116"/>
<feature type="domain" description="Membrane insertase YidC/Oxa/ALB C-terminal" evidence="15">
    <location>
        <begin position="50"/>
        <end position="288"/>
    </location>
</feature>
<dbReference type="Proteomes" id="UP000035548">
    <property type="component" value="Chromosome"/>
</dbReference>
<sequence length="399" mass="45239">MTLAGTSTAFRRRAAKLTAMLTVFAYPVSGVMKMWHEALTAVGVDPHHAWAASIVLLVVTVRASLLPFAWVQRRSAHQSARMRPEMASLMKQFSGKTDAESLALLQVRKRSLQHRYNVSMTAGCMPLFIQIPVLIGLYRLLMWMSRPEMLASHASRSGGFGFLTGEDIHNFLNSTLAGVPLPAYYAMSDKQLAALSTTQGDVGRVLLPLLLTAVVFTTANLCISNYVSFRTLNWNIALSRRLFFFFASYILIMPVMLLSLGVLGPLPIALVWYWATGNLWSTLQVITLNVIAHRRWPLTAEHREYHRANRLSYMEAKKQPRAFNRRAREWVDNAEARGSDRQQAEQQVEHRREEIRKRIDARREAIRAAKKELAESKAKLKEEKKQRRAAGGKHRAENN</sequence>
<dbReference type="GO" id="GO:0032977">
    <property type="term" value="F:membrane insertase activity"/>
    <property type="evidence" value="ECO:0007669"/>
    <property type="project" value="InterPro"/>
</dbReference>
<evidence type="ECO:0000256" key="2">
    <source>
        <dbReference type="ARBA" id="ARBA00010527"/>
    </source>
</evidence>
<evidence type="ECO:0000256" key="5">
    <source>
        <dbReference type="ARBA" id="ARBA00022989"/>
    </source>
</evidence>
<dbReference type="STRING" id="1072256.CUTER_10750"/>
<evidence type="ECO:0000256" key="4">
    <source>
        <dbReference type="ARBA" id="ARBA00022692"/>
    </source>
</evidence>
<feature type="transmembrane region" description="Helical" evidence="14">
    <location>
        <begin position="118"/>
        <end position="141"/>
    </location>
</feature>
<comment type="subunit">
    <text evidence="8">Interacts with the Sec translocase complex via SecD. Specifically interacts with transmembrane segments of nascent integral membrane proteins during membrane integration.</text>
</comment>
<feature type="transmembrane region" description="Helical" evidence="14">
    <location>
        <begin position="205"/>
        <end position="229"/>
    </location>
</feature>
<proteinExistence type="inferred from homology"/>
<evidence type="ECO:0000256" key="1">
    <source>
        <dbReference type="ARBA" id="ARBA00004141"/>
    </source>
</evidence>
<dbReference type="InterPro" id="IPR001708">
    <property type="entry name" value="YidC/ALB3/OXA1/COX18"/>
</dbReference>
<dbReference type="InterPro" id="IPR028055">
    <property type="entry name" value="YidC/Oxa/ALB_C"/>
</dbReference>
<organism evidence="16 17">
    <name type="scientific">Corynebacterium uterequi</name>
    <dbReference type="NCBI Taxonomy" id="1072256"/>
    <lineage>
        <taxon>Bacteria</taxon>
        <taxon>Bacillati</taxon>
        <taxon>Actinomycetota</taxon>
        <taxon>Actinomycetes</taxon>
        <taxon>Mycobacteriales</taxon>
        <taxon>Corynebacteriaceae</taxon>
        <taxon>Corynebacterium</taxon>
    </lineage>
</organism>
<evidence type="ECO:0000256" key="8">
    <source>
        <dbReference type="ARBA" id="ARBA00026028"/>
    </source>
</evidence>
<gene>
    <name evidence="16" type="ORF">CUTER_10750</name>
</gene>
<name>A0A0G3HFR1_9CORY</name>
<evidence type="ECO:0000256" key="3">
    <source>
        <dbReference type="ARBA" id="ARBA00015325"/>
    </source>
</evidence>
<protein>
    <recommendedName>
        <fullName evidence="3">Membrane protein insertase YidC</fullName>
    </recommendedName>
    <alternativeName>
        <fullName evidence="11">Foldase YidC</fullName>
    </alternativeName>
    <alternativeName>
        <fullName evidence="10">Membrane integrase YidC</fullName>
    </alternativeName>
    <alternativeName>
        <fullName evidence="9">Membrane protein YidC</fullName>
    </alternativeName>
</protein>
<reference evidence="17" key="2">
    <citation type="submission" date="2015-05" db="EMBL/GenBank/DDBJ databases">
        <title>Complete genome sequence of Corynebacterium uterequi DSM 45634, isolated from the uterus of a maiden mare.</title>
        <authorList>
            <person name="Ruckert C."/>
            <person name="Albersmeier A."/>
            <person name="Winkler A."/>
            <person name="Tauch A."/>
        </authorList>
    </citation>
    <scope>NUCLEOTIDE SEQUENCE [LARGE SCALE GENOMIC DNA]</scope>
    <source>
        <strain evidence="17">DSM 45634</strain>
    </source>
</reference>
<evidence type="ECO:0000256" key="13">
    <source>
        <dbReference type="SAM" id="MobiDB-lite"/>
    </source>
</evidence>
<evidence type="ECO:0000256" key="10">
    <source>
        <dbReference type="ARBA" id="ARBA00033245"/>
    </source>
</evidence>
<dbReference type="Pfam" id="PF02096">
    <property type="entry name" value="60KD_IMP"/>
    <property type="match status" value="1"/>
</dbReference>
<keyword evidence="17" id="KW-1185">Reference proteome</keyword>
<evidence type="ECO:0000256" key="12">
    <source>
        <dbReference type="RuleBase" id="RU003945"/>
    </source>
</evidence>
<evidence type="ECO:0000256" key="9">
    <source>
        <dbReference type="ARBA" id="ARBA00031538"/>
    </source>
</evidence>
<evidence type="ECO:0000256" key="7">
    <source>
        <dbReference type="ARBA" id="ARBA00025034"/>
    </source>
</evidence>
<dbReference type="KEGG" id="cut:CUTER_10750"/>
<feature type="region of interest" description="Disordered" evidence="13">
    <location>
        <begin position="372"/>
        <end position="399"/>
    </location>
</feature>
<keyword evidence="4 12" id="KW-0812">Transmembrane</keyword>
<dbReference type="GO" id="GO:0051205">
    <property type="term" value="P:protein insertion into membrane"/>
    <property type="evidence" value="ECO:0007669"/>
    <property type="project" value="TreeGrafter"/>
</dbReference>
<comment type="function">
    <text evidence="7">Required for the insertion and/or proper folding and/or complex formation of integral membrane proteins into the membrane. Involved in integration of membrane proteins that insert both dependently and independently of the Sec translocase complex, as well as at least some lipoproteins. Aids folding of multispanning membrane proteins.</text>
</comment>